<keyword evidence="15" id="KW-1185">Reference proteome</keyword>
<reference evidence="14 15" key="2">
    <citation type="submission" date="2015-05" db="EMBL/GenBank/DDBJ databases">
        <authorList>
            <person name="Morales-Cruz A."/>
            <person name="Amrine K.C."/>
            <person name="Cantu D."/>
        </authorList>
    </citation>
    <scope>NUCLEOTIDE SEQUENCE [LARGE SCALE GENOMIC DNA]</scope>
    <source>
        <strain evidence="14">UCRPC4</strain>
    </source>
</reference>
<sequence length="702" mass="78996">MATESLVPQAAAAKHFPPAHPLCPLSPNEIKHAGDILKSQWPEDVQLRFKTITLFEPEKKLFMTYLDAEHNGKALPNVDRKAFLTYMIKKTGVTHEAIINLSTRQLEHHVRLGKNDHSNLDYEEILAIERLALEHPDVRKEIEKLKLPEGTVVCADPWPYGSDGVDDDDRMFRAFMYMRDPSNPSEVDSNHYAFPLAVSPVIHGVTMELLRIEYLPTGIDNSKPETPLPWTLKPANEYINEKHELRKDLKPLQVVQPEGASFTVQKVGETGYTLAWQKWTLRVGFNQREGMVLYDVGYDGRPLFYRVSLSDMNIPYADPRHPYNKKSAFDLGDGGAGAMANDLKLGCDCLGSIYYLNGWVNDSLGNPVEMPNCVCIHEQDGGIGWKHTNYRTGRASVVRSRELVLQSIITVANYEYILAFIFNQAGEMTYEVRATGILSTQPIDEGVDVPYGTVVHPGVLAVHHQHIFSLRLDPMLDGPLNRVVYEEAHAMPLDDFNYTGNGYYTKETVIDKSTAINLDTQSNRVFKIQNANSRNPINGKPIAYKIQAPDFQKILSHPTSFNYKRAEFSSHNIFVTQHRDRELYAGGWYTNQSRGGTGVRTWAARGDNVKDDDIVVWVSFGINHVPRIEDFPVMPCEKLSVHFKPVNFFDKNPAIDVPPSTQVFNQSVLLSEGHRQGTEEAKILSDGKVGDCCEAGKPSSKL</sequence>
<dbReference type="PANTHER" id="PTHR10638">
    <property type="entry name" value="COPPER AMINE OXIDASE"/>
    <property type="match status" value="1"/>
</dbReference>
<dbReference type="GO" id="GO:0048038">
    <property type="term" value="F:quinone binding"/>
    <property type="evidence" value="ECO:0007669"/>
    <property type="project" value="InterPro"/>
</dbReference>
<dbReference type="GO" id="GO:0009308">
    <property type="term" value="P:amine metabolic process"/>
    <property type="evidence" value="ECO:0007669"/>
    <property type="project" value="UniProtKB-UniRule"/>
</dbReference>
<keyword evidence="5 9" id="KW-0801">TPQ</keyword>
<reference evidence="14 15" key="1">
    <citation type="submission" date="2015-05" db="EMBL/GenBank/DDBJ databases">
        <title>Distinctive expansion of gene families associated with plant cell wall degradation and secondary metabolism in the genomes of grapevine trunk pathogens.</title>
        <authorList>
            <person name="Lawrence D.P."/>
            <person name="Travadon R."/>
            <person name="Rolshausen P.E."/>
            <person name="Baumgartner K."/>
        </authorList>
    </citation>
    <scope>NUCLEOTIDE SEQUENCE [LARGE SCALE GENOMIC DNA]</scope>
    <source>
        <strain evidence="14">UCRPC4</strain>
    </source>
</reference>
<evidence type="ECO:0000256" key="10">
    <source>
        <dbReference type="PIRSR" id="PIRSR600269-51"/>
    </source>
</evidence>
<comment type="subunit">
    <text evidence="3">Homodimer.</text>
</comment>
<evidence type="ECO:0000256" key="2">
    <source>
        <dbReference type="ARBA" id="ARBA00007983"/>
    </source>
</evidence>
<protein>
    <recommendedName>
        <fullName evidence="11">Amine oxidase</fullName>
        <ecNumber evidence="11">1.4.3.-</ecNumber>
    </recommendedName>
</protein>
<dbReference type="InterPro" id="IPR049948">
    <property type="entry name" value="Cu_Am_ox_TPQ-bd"/>
</dbReference>
<evidence type="ECO:0000256" key="3">
    <source>
        <dbReference type="ARBA" id="ARBA00011738"/>
    </source>
</evidence>
<dbReference type="Gene3D" id="3.10.450.40">
    <property type="match status" value="2"/>
</dbReference>
<evidence type="ECO:0000313" key="14">
    <source>
        <dbReference type="EMBL" id="KKY16020.1"/>
    </source>
</evidence>
<comment type="cofactor">
    <cofactor evidence="1">
        <name>Cu cation</name>
        <dbReference type="ChEBI" id="CHEBI:23378"/>
    </cofactor>
</comment>
<dbReference type="InterPro" id="IPR015798">
    <property type="entry name" value="Cu_amine_oxidase_C"/>
</dbReference>
<dbReference type="Pfam" id="PF01179">
    <property type="entry name" value="Cu_amine_oxid"/>
    <property type="match status" value="1"/>
</dbReference>
<dbReference type="GO" id="GO:0008131">
    <property type="term" value="F:primary methylamine oxidase activity"/>
    <property type="evidence" value="ECO:0007669"/>
    <property type="project" value="InterPro"/>
</dbReference>
<dbReference type="PROSITE" id="PS01164">
    <property type="entry name" value="COPPER_AMINE_OXID_1"/>
    <property type="match status" value="1"/>
</dbReference>
<feature type="modified residue" description="2',4',5'-topaquinone" evidence="10">
    <location>
        <position position="414"/>
    </location>
</feature>
<evidence type="ECO:0000256" key="11">
    <source>
        <dbReference type="RuleBase" id="RU000672"/>
    </source>
</evidence>
<dbReference type="EC" id="1.4.3.-" evidence="11"/>
<dbReference type="FunFam" id="2.70.98.20:FF:000001">
    <property type="entry name" value="Amine oxidase"/>
    <property type="match status" value="1"/>
</dbReference>
<dbReference type="Pfam" id="PF02727">
    <property type="entry name" value="Cu_amine_oxidN2"/>
    <property type="match status" value="1"/>
</dbReference>
<evidence type="ECO:0000256" key="4">
    <source>
        <dbReference type="ARBA" id="ARBA00022723"/>
    </source>
</evidence>
<accession>A0A0G2GGA3</accession>
<evidence type="ECO:0000256" key="5">
    <source>
        <dbReference type="ARBA" id="ARBA00022772"/>
    </source>
</evidence>
<dbReference type="SUPFAM" id="SSF54416">
    <property type="entry name" value="Amine oxidase N-terminal region"/>
    <property type="match status" value="2"/>
</dbReference>
<comment type="cofactor">
    <cofactor evidence="11">
        <name>Cu cation</name>
        <dbReference type="ChEBI" id="CHEBI:23378"/>
    </cofactor>
    <text evidence="11">Contains 1 topaquinone per subunit.</text>
</comment>
<proteinExistence type="inferred from homology"/>
<evidence type="ECO:0000259" key="13">
    <source>
        <dbReference type="Pfam" id="PF02727"/>
    </source>
</evidence>
<keyword evidence="7 11" id="KW-0186">Copper</keyword>
<evidence type="ECO:0000256" key="8">
    <source>
        <dbReference type="ARBA" id="ARBA00023157"/>
    </source>
</evidence>
<dbReference type="InterPro" id="IPR036460">
    <property type="entry name" value="Cu_amine_oxidase_C_sf"/>
</dbReference>
<keyword evidence="4 11" id="KW-0479">Metal-binding</keyword>
<dbReference type="AlphaFoldDB" id="A0A0G2GGA3"/>
<evidence type="ECO:0000259" key="12">
    <source>
        <dbReference type="Pfam" id="PF01179"/>
    </source>
</evidence>
<keyword evidence="8" id="KW-1015">Disulfide bond</keyword>
<name>A0A0G2GGA3_PHACM</name>
<dbReference type="Gene3D" id="2.70.98.20">
    <property type="entry name" value="Copper amine oxidase, catalytic domain"/>
    <property type="match status" value="1"/>
</dbReference>
<dbReference type="GO" id="GO:0005507">
    <property type="term" value="F:copper ion binding"/>
    <property type="evidence" value="ECO:0007669"/>
    <property type="project" value="InterPro"/>
</dbReference>
<feature type="domain" description="Copper amine oxidase N2-terminal" evidence="13">
    <location>
        <begin position="20"/>
        <end position="108"/>
    </location>
</feature>
<comment type="caution">
    <text evidence="14">The sequence shown here is derived from an EMBL/GenBank/DDBJ whole genome shotgun (WGS) entry which is preliminary data.</text>
</comment>
<feature type="active site" description="Schiff-base intermediate with substrate; via topaquinone" evidence="9">
    <location>
        <position position="414"/>
    </location>
</feature>
<evidence type="ECO:0000256" key="6">
    <source>
        <dbReference type="ARBA" id="ARBA00023002"/>
    </source>
</evidence>
<organism evidence="14 15">
    <name type="scientific">Phaeomoniella chlamydospora</name>
    <name type="common">Phaeoacremonium chlamydosporum</name>
    <dbReference type="NCBI Taxonomy" id="158046"/>
    <lineage>
        <taxon>Eukaryota</taxon>
        <taxon>Fungi</taxon>
        <taxon>Dikarya</taxon>
        <taxon>Ascomycota</taxon>
        <taxon>Pezizomycotina</taxon>
        <taxon>Eurotiomycetes</taxon>
        <taxon>Chaetothyriomycetidae</taxon>
        <taxon>Phaeomoniellales</taxon>
        <taxon>Phaeomoniellaceae</taxon>
        <taxon>Phaeomoniella</taxon>
    </lineage>
</organism>
<dbReference type="OrthoDB" id="5379943at2759"/>
<dbReference type="SUPFAM" id="SSF49998">
    <property type="entry name" value="Amine oxidase catalytic domain"/>
    <property type="match status" value="1"/>
</dbReference>
<feature type="active site" description="Proton acceptor" evidence="9">
    <location>
        <position position="330"/>
    </location>
</feature>
<dbReference type="InterPro" id="IPR015800">
    <property type="entry name" value="Cu_amine_oxidase_N2"/>
</dbReference>
<comment type="PTM">
    <text evidence="10 11">Topaquinone (TPQ) is generated by copper-dependent autoxidation of a specific tyrosyl residue.</text>
</comment>
<evidence type="ECO:0000313" key="15">
    <source>
        <dbReference type="Proteomes" id="UP000053317"/>
    </source>
</evidence>
<dbReference type="PANTHER" id="PTHR10638:SF33">
    <property type="entry name" value="AMINE OXIDASE"/>
    <property type="match status" value="1"/>
</dbReference>
<keyword evidence="6 11" id="KW-0560">Oxidoreductase</keyword>
<feature type="domain" description="Copper amine oxidase catalytic" evidence="12">
    <location>
        <begin position="252"/>
        <end position="655"/>
    </location>
</feature>
<gene>
    <name evidence="14" type="ORF">UCRPC4_g06031</name>
</gene>
<evidence type="ECO:0000256" key="9">
    <source>
        <dbReference type="PIRSR" id="PIRSR600269-50"/>
    </source>
</evidence>
<comment type="similarity">
    <text evidence="2 11">Belongs to the copper/topaquinone oxidase family.</text>
</comment>
<dbReference type="EMBL" id="LCWF01000169">
    <property type="protein sequence ID" value="KKY16020.1"/>
    <property type="molecule type" value="Genomic_DNA"/>
</dbReference>
<dbReference type="Proteomes" id="UP000053317">
    <property type="component" value="Unassembled WGS sequence"/>
</dbReference>
<dbReference type="InterPro" id="IPR000269">
    <property type="entry name" value="Cu_amine_oxidase"/>
</dbReference>
<evidence type="ECO:0000256" key="7">
    <source>
        <dbReference type="ARBA" id="ARBA00023008"/>
    </source>
</evidence>
<dbReference type="InterPro" id="IPR016182">
    <property type="entry name" value="Cu_amine_oxidase_N-reg"/>
</dbReference>
<evidence type="ECO:0000256" key="1">
    <source>
        <dbReference type="ARBA" id="ARBA00001935"/>
    </source>
</evidence>